<name>Q9PYX4_GVXN</name>
<dbReference type="EMBL" id="AF162221">
    <property type="protein sequence ID" value="AAF05183.1"/>
    <property type="molecule type" value="Genomic_DNA"/>
</dbReference>
<evidence type="ECO:0000313" key="1">
    <source>
        <dbReference type="EMBL" id="AAF05183.1"/>
    </source>
</evidence>
<reference evidence="1 2" key="1">
    <citation type="journal article" date="1999" name="Virology">
        <title>Sequence analysis of the Xestia c-nigrum granulovirus genome.</title>
        <authorList>
            <person name="Hayakawa T."/>
            <person name="Ko R."/>
            <person name="Okano K."/>
            <person name="Seong S.I."/>
            <person name="Goto C."/>
            <person name="Maeda S."/>
        </authorList>
    </citation>
    <scope>NUCLEOTIDE SEQUENCE [LARGE SCALE GENOMIC DNA]</scope>
</reference>
<organism evidence="1 2">
    <name type="scientific">Xestia c-nigrum granulosis virus</name>
    <name type="common">XnGV</name>
    <name type="synonym">Xestia c-nigrum granulovirus</name>
    <dbReference type="NCBI Taxonomy" id="51677"/>
    <lineage>
        <taxon>Viruses</taxon>
        <taxon>Viruses incertae sedis</taxon>
        <taxon>Naldaviricetes</taxon>
        <taxon>Lefavirales</taxon>
        <taxon>Baculoviridae</taxon>
        <taxon>Betabaculovirus</taxon>
        <taxon>Betabaculovirus xecnigri</taxon>
    </lineage>
</organism>
<protein>
    <submittedName>
        <fullName evidence="1">ORF69</fullName>
    </submittedName>
</protein>
<accession>Q9PYX4</accession>
<keyword evidence="2" id="KW-1185">Reference proteome</keyword>
<dbReference type="Proteomes" id="UP000202921">
    <property type="component" value="Segment"/>
</dbReference>
<dbReference type="RefSeq" id="NP_059217.1">
    <property type="nucleotide sequence ID" value="NC_002331.1"/>
</dbReference>
<gene>
    <name evidence="1" type="primary">ORF69</name>
</gene>
<dbReference type="KEGG" id="vg:1442303"/>
<dbReference type="GeneID" id="1442303"/>
<evidence type="ECO:0000313" key="2">
    <source>
        <dbReference type="Proteomes" id="UP000202921"/>
    </source>
</evidence>
<organismHost>
    <name type="scientific">Xestia</name>
    <dbReference type="NCBI Taxonomy" id="320016"/>
</organismHost>
<sequence length="285" mass="32967">MHTNFHKMTNTTDVALTLLRTVLHDNIANNLQSLENLNVEEYRERECVKWCIANKNSPHAKQILRYVLMPTPGSDLNTMRDRFLKQIAPLFREARHLSGMHQCTCLWLDVVAEFNRIPLLHDACTGIFPHLPTHFFFFPIYCPEHCTPNAISIVCTYNVCNDMQKTVGTLQELFPEDEYCGGVTGEAFGLMVHDFVKTVDRLDMCQKFDGYTDIKTRSRSEVDAWMKNVLATRMTQAIFLKHVVANEYDFFKFVAYVIARRHNVTVVRIKCNCVSYAVNVLPLRH</sequence>
<proteinExistence type="predicted"/>